<evidence type="ECO:0000313" key="2">
    <source>
        <dbReference type="Proteomes" id="UP001261871"/>
    </source>
</evidence>
<name>A0ABU1S3E3_9FLAO</name>
<organism evidence="1 2">
    <name type="scientific">Flavobacterium granuli</name>
    <dbReference type="NCBI Taxonomy" id="280093"/>
    <lineage>
        <taxon>Bacteria</taxon>
        <taxon>Pseudomonadati</taxon>
        <taxon>Bacteroidota</taxon>
        <taxon>Flavobacteriia</taxon>
        <taxon>Flavobacteriales</taxon>
        <taxon>Flavobacteriaceae</taxon>
        <taxon>Flavobacterium</taxon>
    </lineage>
</organism>
<dbReference type="Proteomes" id="UP001261871">
    <property type="component" value="Unassembled WGS sequence"/>
</dbReference>
<accession>A0ABU1S3E3</accession>
<sequence>MKTKIILSLIVFLTSNSFTYSQVSDHLVFKGVPIDGTLDEYVSKMKEEGFSHIETENGTALLNGDFAGYKDCIVGVSILKQKDLVYKIGVLFPNKETWSTLSGNYFDLKEMLTEKYGKPSDAIEKFDVPSYSQPRDDNDKMYKVKFDNCKYYSIWKTDKGEIQLSIEHESVRHCFVRLSYFDKINSNIIKVKAKSDL</sequence>
<proteinExistence type="predicted"/>
<dbReference type="RefSeq" id="WP_310006924.1">
    <property type="nucleotide sequence ID" value="NZ_JAVDTX010000005.1"/>
</dbReference>
<dbReference type="EMBL" id="JAVDTX010000005">
    <property type="protein sequence ID" value="MDR6845538.1"/>
    <property type="molecule type" value="Genomic_DNA"/>
</dbReference>
<evidence type="ECO:0000313" key="1">
    <source>
        <dbReference type="EMBL" id="MDR6845538.1"/>
    </source>
</evidence>
<protein>
    <recommendedName>
        <fullName evidence="3">Lipoprotein</fullName>
    </recommendedName>
</protein>
<evidence type="ECO:0008006" key="3">
    <source>
        <dbReference type="Google" id="ProtNLM"/>
    </source>
</evidence>
<gene>
    <name evidence="1" type="ORF">J2W95_002248</name>
</gene>
<comment type="caution">
    <text evidence="1">The sequence shown here is derived from an EMBL/GenBank/DDBJ whole genome shotgun (WGS) entry which is preliminary data.</text>
</comment>
<reference evidence="1 2" key="1">
    <citation type="submission" date="2023-07" db="EMBL/GenBank/DDBJ databases">
        <title>Sorghum-associated microbial communities from plants grown in Nebraska, USA.</title>
        <authorList>
            <person name="Schachtman D."/>
        </authorList>
    </citation>
    <scope>NUCLEOTIDE SEQUENCE [LARGE SCALE GENOMIC DNA]</scope>
    <source>
        <strain evidence="1 2">BE124</strain>
    </source>
</reference>
<keyword evidence="2" id="KW-1185">Reference proteome</keyword>